<evidence type="ECO:0000256" key="4">
    <source>
        <dbReference type="ARBA" id="ARBA00023317"/>
    </source>
</evidence>
<keyword evidence="1" id="KW-0963">Cytoplasm</keyword>
<dbReference type="AlphaFoldDB" id="A0A4T0UKX9"/>
<reference evidence="5 6" key="1">
    <citation type="submission" date="2019-04" db="EMBL/GenBank/DDBJ databases">
        <title>Crenobacter sp. nov.</title>
        <authorList>
            <person name="Shi S."/>
        </authorList>
    </citation>
    <scope>NUCLEOTIDE SEQUENCE [LARGE SCALE GENOMIC DNA]</scope>
    <source>
        <strain evidence="5 6">GY 70310</strain>
    </source>
</reference>
<accession>A0A4T0UKX9</accession>
<dbReference type="EMBL" id="STGJ01000018">
    <property type="protein sequence ID" value="TIC79227.1"/>
    <property type="molecule type" value="Genomic_DNA"/>
</dbReference>
<evidence type="ECO:0000313" key="6">
    <source>
        <dbReference type="Proteomes" id="UP000308891"/>
    </source>
</evidence>
<evidence type="ECO:0000256" key="1">
    <source>
        <dbReference type="ARBA" id="ARBA00022490"/>
    </source>
</evidence>
<evidence type="ECO:0000313" key="5">
    <source>
        <dbReference type="EMBL" id="TIC79227.1"/>
    </source>
</evidence>
<evidence type="ECO:0000256" key="3">
    <source>
        <dbReference type="ARBA" id="ARBA00023239"/>
    </source>
</evidence>
<dbReference type="GO" id="GO:0005829">
    <property type="term" value="C:cytosol"/>
    <property type="evidence" value="ECO:0007669"/>
    <property type="project" value="TreeGrafter"/>
</dbReference>
<dbReference type="RefSeq" id="WP_136555235.1">
    <property type="nucleotide sequence ID" value="NZ_STGJ01000018.1"/>
</dbReference>
<keyword evidence="4" id="KW-0670">Pyruvate</keyword>
<dbReference type="Proteomes" id="UP000308891">
    <property type="component" value="Unassembled WGS sequence"/>
</dbReference>
<proteinExistence type="predicted"/>
<dbReference type="InterPro" id="IPR028978">
    <property type="entry name" value="Chorismate_lyase_/UTRA_dom_sf"/>
</dbReference>
<evidence type="ECO:0000256" key="2">
    <source>
        <dbReference type="ARBA" id="ARBA00022688"/>
    </source>
</evidence>
<dbReference type="Pfam" id="PF04345">
    <property type="entry name" value="Chor_lyase"/>
    <property type="match status" value="1"/>
</dbReference>
<dbReference type="SUPFAM" id="SSF64288">
    <property type="entry name" value="Chorismate lyase-like"/>
    <property type="match status" value="1"/>
</dbReference>
<dbReference type="PANTHER" id="PTHR38683:SF1">
    <property type="entry name" value="CHORISMATE PYRUVATE-LYASE"/>
    <property type="match status" value="1"/>
</dbReference>
<protein>
    <submittedName>
        <fullName evidence="5">Chorismate lyase</fullName>
    </submittedName>
</protein>
<keyword evidence="6" id="KW-1185">Reference proteome</keyword>
<keyword evidence="3 5" id="KW-0456">Lyase</keyword>
<dbReference type="GO" id="GO:0008813">
    <property type="term" value="F:chorismate lyase activity"/>
    <property type="evidence" value="ECO:0007669"/>
    <property type="project" value="InterPro"/>
</dbReference>
<keyword evidence="2" id="KW-0831">Ubiquinone biosynthesis</keyword>
<comment type="caution">
    <text evidence="5">The sequence shown here is derived from an EMBL/GenBank/DDBJ whole genome shotgun (WGS) entry which is preliminary data.</text>
</comment>
<name>A0A4T0UKX9_9NEIS</name>
<dbReference type="OrthoDB" id="8606430at2"/>
<dbReference type="PANTHER" id="PTHR38683">
    <property type="entry name" value="CHORISMATE PYRUVATE-LYASE"/>
    <property type="match status" value="1"/>
</dbReference>
<dbReference type="Gene3D" id="3.40.1410.10">
    <property type="entry name" value="Chorismate lyase-like"/>
    <property type="match status" value="1"/>
</dbReference>
<dbReference type="GO" id="GO:0006744">
    <property type="term" value="P:ubiquinone biosynthetic process"/>
    <property type="evidence" value="ECO:0007669"/>
    <property type="project" value="UniProtKB-KW"/>
</dbReference>
<organism evidence="5 6">
    <name type="scientific">Crenobacter intestini</name>
    <dbReference type="NCBI Taxonomy" id="2563443"/>
    <lineage>
        <taxon>Bacteria</taxon>
        <taxon>Pseudomonadati</taxon>
        <taxon>Pseudomonadota</taxon>
        <taxon>Betaproteobacteria</taxon>
        <taxon>Neisseriales</taxon>
        <taxon>Neisseriaceae</taxon>
        <taxon>Crenobacter</taxon>
    </lineage>
</organism>
<sequence>MTFTPPPWRSGAPHASIALSAALTAPGSLTEYLQASGRLFAVHVLFQGNDTALSDEAALLGNPAAAYARHVALTLDGQTVVVARSVCRAGCPHWQDRLDRGRRSLGLTLFGEMPALVRSPLAYALLGTGDPRHALAAPLCGDAPLPARRCLFTFEGAPLIVTELFLPALELLTPCPYPPATTA</sequence>
<gene>
    <name evidence="5" type="ORF">E5K04_14090</name>
</gene>
<dbReference type="InterPro" id="IPR007440">
    <property type="entry name" value="Chorismate--pyruvate_lyase"/>
</dbReference>